<reference evidence="2 3" key="1">
    <citation type="journal article" date="2016" name="Nat. Microbiol.">
        <title>The Mouse Intestinal Bacterial Collection (miBC) provides host-specific insight into cultured diversity and functional potential of the gut microbiota.</title>
        <authorList>
            <person name="Lagkouvardos I."/>
            <person name="Pukall R."/>
            <person name="Abt B."/>
            <person name="Foesel B.U."/>
            <person name="Meier-Kolthoff J.P."/>
            <person name="Kumar N."/>
            <person name="Bresciani A."/>
            <person name="Martinez I."/>
            <person name="Just S."/>
            <person name="Ziegler C."/>
            <person name="Brugiroux S."/>
            <person name="Garzetti D."/>
            <person name="Wenning M."/>
            <person name="Bui T.P."/>
            <person name="Wang J."/>
            <person name="Hugenholtz F."/>
            <person name="Plugge C.M."/>
            <person name="Peterson D.A."/>
            <person name="Hornef M.W."/>
            <person name="Baines J.F."/>
            <person name="Smidt H."/>
            <person name="Walter J."/>
            <person name="Kristiansen K."/>
            <person name="Nielsen H.B."/>
            <person name="Haller D."/>
            <person name="Overmann J."/>
            <person name="Stecher B."/>
            <person name="Clavel T."/>
        </authorList>
    </citation>
    <scope>NUCLEOTIDE SEQUENCE [LARGE SCALE GENOMIC DNA]</scope>
    <source>
        <strain evidence="2 3">DSM 28560</strain>
    </source>
</reference>
<evidence type="ECO:0000313" key="2">
    <source>
        <dbReference type="EMBL" id="TDA20147.1"/>
    </source>
</evidence>
<gene>
    <name evidence="2" type="ORF">E1963_18555</name>
</gene>
<dbReference type="GO" id="GO:0003677">
    <property type="term" value="F:DNA binding"/>
    <property type="evidence" value="ECO:0007669"/>
    <property type="project" value="InterPro"/>
</dbReference>
<sequence>MEGKRPKRRKDKYNPYSIYEQDGHYYISFRDGQGVHQKFEISKLLCEVFNSFELIDLSYLNVWDRHIEQSEIWETSLNERALERPETVEDIVFRNLQTEDLYKAIDKLPDIQKRRVRMYFFEGMTYEQIAEYEKCKHPAAVKSVKAALKNLKRFLSE</sequence>
<dbReference type="GO" id="GO:0006352">
    <property type="term" value="P:DNA-templated transcription initiation"/>
    <property type="evidence" value="ECO:0007669"/>
    <property type="project" value="InterPro"/>
</dbReference>
<accession>A0A4R4F973</accession>
<evidence type="ECO:0000259" key="1">
    <source>
        <dbReference type="Pfam" id="PF08281"/>
    </source>
</evidence>
<comment type="caution">
    <text evidence="2">The sequence shown here is derived from an EMBL/GenBank/DDBJ whole genome shotgun (WGS) entry which is preliminary data.</text>
</comment>
<evidence type="ECO:0000313" key="3">
    <source>
        <dbReference type="Proteomes" id="UP000295710"/>
    </source>
</evidence>
<dbReference type="Proteomes" id="UP000295710">
    <property type="component" value="Unassembled WGS sequence"/>
</dbReference>
<dbReference type="InterPro" id="IPR036388">
    <property type="entry name" value="WH-like_DNA-bd_sf"/>
</dbReference>
<dbReference type="SUPFAM" id="SSF88659">
    <property type="entry name" value="Sigma3 and sigma4 domains of RNA polymerase sigma factors"/>
    <property type="match status" value="1"/>
</dbReference>
<protein>
    <submittedName>
        <fullName evidence="2">Sigma-70 family RNA polymerase sigma factor</fullName>
    </submittedName>
</protein>
<dbReference type="InterPro" id="IPR013324">
    <property type="entry name" value="RNA_pol_sigma_r3/r4-like"/>
</dbReference>
<dbReference type="AlphaFoldDB" id="A0A4R4F973"/>
<dbReference type="EMBL" id="SMMX01000030">
    <property type="protein sequence ID" value="TDA20147.1"/>
    <property type="molecule type" value="Genomic_DNA"/>
</dbReference>
<dbReference type="InterPro" id="IPR013249">
    <property type="entry name" value="RNA_pol_sigma70_r4_t2"/>
</dbReference>
<dbReference type="RefSeq" id="WP_132281381.1">
    <property type="nucleotide sequence ID" value="NZ_JAOBST010000064.1"/>
</dbReference>
<feature type="domain" description="RNA polymerase sigma factor 70 region 4 type 2" evidence="1">
    <location>
        <begin position="99"/>
        <end position="133"/>
    </location>
</feature>
<name>A0A4R4F973_9FIRM</name>
<dbReference type="Gene3D" id="1.10.10.10">
    <property type="entry name" value="Winged helix-like DNA-binding domain superfamily/Winged helix DNA-binding domain"/>
    <property type="match status" value="1"/>
</dbReference>
<keyword evidence="3" id="KW-1185">Reference proteome</keyword>
<dbReference type="Pfam" id="PF08281">
    <property type="entry name" value="Sigma70_r4_2"/>
    <property type="match status" value="1"/>
</dbReference>
<dbReference type="GO" id="GO:0016987">
    <property type="term" value="F:sigma factor activity"/>
    <property type="evidence" value="ECO:0007669"/>
    <property type="project" value="InterPro"/>
</dbReference>
<proteinExistence type="predicted"/>
<organism evidence="2 3">
    <name type="scientific">Extibacter muris</name>
    <dbReference type="NCBI Taxonomy" id="1796622"/>
    <lineage>
        <taxon>Bacteria</taxon>
        <taxon>Bacillati</taxon>
        <taxon>Bacillota</taxon>
        <taxon>Clostridia</taxon>
        <taxon>Lachnospirales</taxon>
        <taxon>Lachnospiraceae</taxon>
        <taxon>Extibacter</taxon>
    </lineage>
</organism>